<reference evidence="3 4" key="1">
    <citation type="submission" date="2024-10" db="EMBL/GenBank/DDBJ databases">
        <title>Updated reference genomes for cyclostephanoid diatoms.</title>
        <authorList>
            <person name="Roberts W.R."/>
            <person name="Alverson A.J."/>
        </authorList>
    </citation>
    <scope>NUCLEOTIDE SEQUENCE [LARGE SCALE GENOMIC DNA]</scope>
    <source>
        <strain evidence="3 4">AJA232-27</strain>
    </source>
</reference>
<name>A0ABD3MM01_9STRA</name>
<gene>
    <name evidence="3" type="ORF">ACHAWU_003349</name>
</gene>
<keyword evidence="4" id="KW-1185">Reference proteome</keyword>
<feature type="region of interest" description="Disordered" evidence="1">
    <location>
        <begin position="27"/>
        <end position="49"/>
    </location>
</feature>
<dbReference type="PANTHER" id="PTHR48009:SF4">
    <property type="entry name" value="LEUCINE-RICH REPEAT (LRR) FAMILY PROTEIN"/>
    <property type="match status" value="1"/>
</dbReference>
<dbReference type="AlphaFoldDB" id="A0ABD3MM01"/>
<accession>A0ABD3MM01</accession>
<evidence type="ECO:0000313" key="3">
    <source>
        <dbReference type="EMBL" id="KAL3763883.1"/>
    </source>
</evidence>
<dbReference type="InterPro" id="IPR053213">
    <property type="entry name" value="RLP29"/>
</dbReference>
<evidence type="ECO:0000313" key="4">
    <source>
        <dbReference type="Proteomes" id="UP001530293"/>
    </source>
</evidence>
<proteinExistence type="predicted"/>
<keyword evidence="2" id="KW-1133">Transmembrane helix</keyword>
<feature type="transmembrane region" description="Helical" evidence="2">
    <location>
        <begin position="202"/>
        <end position="222"/>
    </location>
</feature>
<evidence type="ECO:0000256" key="2">
    <source>
        <dbReference type="SAM" id="Phobius"/>
    </source>
</evidence>
<feature type="region of interest" description="Disordered" evidence="1">
    <location>
        <begin position="111"/>
        <end position="144"/>
    </location>
</feature>
<keyword evidence="2" id="KW-0472">Membrane</keyword>
<dbReference type="Proteomes" id="UP001530293">
    <property type="component" value="Unassembled WGS sequence"/>
</dbReference>
<dbReference type="PANTHER" id="PTHR48009">
    <property type="entry name" value="LEUCINE-RICH REPEAT (LRR) FAMILY PROTEIN"/>
    <property type="match status" value="1"/>
</dbReference>
<evidence type="ECO:0000256" key="1">
    <source>
        <dbReference type="SAM" id="MobiDB-lite"/>
    </source>
</evidence>
<sequence>METADNPLRVTSTLTEEIQRDRILIKEKLPRHSRRQRQRRHPLDGDDSVDDAYETMLLRSAQHHQEQHSINDSDIMSEEGDEESLEAMKHALTNHPQSWWAMRKHLQSIRGGAAGGSGGDGEMKDGSIDSSVRRGSGNSMIRPRTNSNLIGHPVLLVDPSTIGYESSSYRNHNSGVNNNSSNSKSSTSIIYVSRDTFIKRKILHMLYLLVSLCFIFGGVFVLEQRKLSHYALVESPMSLSAYLAGEELVSKGSMTDVESAGVGNGGGDNVADNNLETVGYAGLMICGNVPAGAVGSLPPEASTAGSHRFDTLKAIFVNCGVTPAVVLNNPASAQFRALQWMAHEDDLQYKPVSERWIKKLIQRYTLVTLYYATNGEGWKNQLYFLSNRDECNWNRVYERYFSGAGYCNKEGFVTALALWGNSLDGALPPELGRLTSMRLLSFFDNKIRVPPPETLIKLTSLKILYLQKNIFRGSINYLCPLRNSLEEFRTDCGVKSGLWCECCTACGYNPNTAKGSMAFPASLLQM</sequence>
<dbReference type="InterPro" id="IPR032675">
    <property type="entry name" value="LRR_dom_sf"/>
</dbReference>
<keyword evidence="2" id="KW-0812">Transmembrane</keyword>
<organism evidence="3 4">
    <name type="scientific">Discostella pseudostelligera</name>
    <dbReference type="NCBI Taxonomy" id="259834"/>
    <lineage>
        <taxon>Eukaryota</taxon>
        <taxon>Sar</taxon>
        <taxon>Stramenopiles</taxon>
        <taxon>Ochrophyta</taxon>
        <taxon>Bacillariophyta</taxon>
        <taxon>Coscinodiscophyceae</taxon>
        <taxon>Thalassiosirophycidae</taxon>
        <taxon>Stephanodiscales</taxon>
        <taxon>Stephanodiscaceae</taxon>
        <taxon>Discostella</taxon>
    </lineage>
</organism>
<feature type="compositionally biased region" description="Basic residues" evidence="1">
    <location>
        <begin position="31"/>
        <end position="40"/>
    </location>
</feature>
<protein>
    <submittedName>
        <fullName evidence="3">Uncharacterized protein</fullName>
    </submittedName>
</protein>
<comment type="caution">
    <text evidence="3">The sequence shown here is derived from an EMBL/GenBank/DDBJ whole genome shotgun (WGS) entry which is preliminary data.</text>
</comment>
<dbReference type="EMBL" id="JALLBG020000110">
    <property type="protein sequence ID" value="KAL3763883.1"/>
    <property type="molecule type" value="Genomic_DNA"/>
</dbReference>
<dbReference type="Gene3D" id="3.80.10.10">
    <property type="entry name" value="Ribonuclease Inhibitor"/>
    <property type="match status" value="1"/>
</dbReference>
<dbReference type="SUPFAM" id="SSF52058">
    <property type="entry name" value="L domain-like"/>
    <property type="match status" value="1"/>
</dbReference>